<dbReference type="SUPFAM" id="SSF52540">
    <property type="entry name" value="P-loop containing nucleoside triphosphate hydrolases"/>
    <property type="match status" value="1"/>
</dbReference>
<comment type="caution">
    <text evidence="3">The sequence shown here is derived from an EMBL/GenBank/DDBJ whole genome shotgun (WGS) entry which is preliminary data.</text>
</comment>
<organism evidence="3 4">
    <name type="scientific">Linum tenue</name>
    <dbReference type="NCBI Taxonomy" id="586396"/>
    <lineage>
        <taxon>Eukaryota</taxon>
        <taxon>Viridiplantae</taxon>
        <taxon>Streptophyta</taxon>
        <taxon>Embryophyta</taxon>
        <taxon>Tracheophyta</taxon>
        <taxon>Spermatophyta</taxon>
        <taxon>Magnoliopsida</taxon>
        <taxon>eudicotyledons</taxon>
        <taxon>Gunneridae</taxon>
        <taxon>Pentapetalae</taxon>
        <taxon>rosids</taxon>
        <taxon>fabids</taxon>
        <taxon>Malpighiales</taxon>
        <taxon>Linaceae</taxon>
        <taxon>Linum</taxon>
    </lineage>
</organism>
<dbReference type="InterPro" id="IPR044974">
    <property type="entry name" value="Disease_R_plants"/>
</dbReference>
<dbReference type="EMBL" id="CAMGYJ010000009">
    <property type="protein sequence ID" value="CAI0540597.1"/>
    <property type="molecule type" value="Genomic_DNA"/>
</dbReference>
<dbReference type="PROSITE" id="PS50104">
    <property type="entry name" value="TIR"/>
    <property type="match status" value="1"/>
</dbReference>
<dbReference type="InterPro" id="IPR035897">
    <property type="entry name" value="Toll_tir_struct_dom_sf"/>
</dbReference>
<dbReference type="Gene3D" id="3.80.10.10">
    <property type="entry name" value="Ribonuclease Inhibitor"/>
    <property type="match status" value="3"/>
</dbReference>
<feature type="region of interest" description="Disordered" evidence="1">
    <location>
        <begin position="137"/>
        <end position="158"/>
    </location>
</feature>
<proteinExistence type="predicted"/>
<gene>
    <name evidence="3" type="ORF">LITE_LOCUS41767</name>
</gene>
<name>A0AAV0Q8J2_9ROSI</name>
<reference evidence="3" key="1">
    <citation type="submission" date="2022-08" db="EMBL/GenBank/DDBJ databases">
        <authorList>
            <person name="Gutierrez-Valencia J."/>
        </authorList>
    </citation>
    <scope>NUCLEOTIDE SEQUENCE</scope>
</reference>
<dbReference type="Proteomes" id="UP001154282">
    <property type="component" value="Unassembled WGS sequence"/>
</dbReference>
<evidence type="ECO:0000256" key="1">
    <source>
        <dbReference type="SAM" id="MobiDB-lite"/>
    </source>
</evidence>
<dbReference type="PRINTS" id="PR00364">
    <property type="entry name" value="DISEASERSIST"/>
</dbReference>
<dbReference type="SUPFAM" id="SSF52200">
    <property type="entry name" value="Toll/Interleukin receptor TIR domain"/>
    <property type="match status" value="1"/>
</dbReference>
<feature type="domain" description="TIR" evidence="2">
    <location>
        <begin position="24"/>
        <end position="197"/>
    </location>
</feature>
<dbReference type="InterPro" id="IPR032675">
    <property type="entry name" value="LRR_dom_sf"/>
</dbReference>
<dbReference type="PANTHER" id="PTHR11017">
    <property type="entry name" value="LEUCINE-RICH REPEAT-CONTAINING PROTEIN"/>
    <property type="match status" value="1"/>
</dbReference>
<dbReference type="GO" id="GO:0007165">
    <property type="term" value="P:signal transduction"/>
    <property type="evidence" value="ECO:0007669"/>
    <property type="project" value="InterPro"/>
</dbReference>
<dbReference type="InterPro" id="IPR000157">
    <property type="entry name" value="TIR_dom"/>
</dbReference>
<dbReference type="Pfam" id="PF01582">
    <property type="entry name" value="TIR"/>
    <property type="match status" value="1"/>
</dbReference>
<keyword evidence="4" id="KW-1185">Reference proteome</keyword>
<dbReference type="InterPro" id="IPR027417">
    <property type="entry name" value="P-loop_NTPase"/>
</dbReference>
<dbReference type="GO" id="GO:0006952">
    <property type="term" value="P:defense response"/>
    <property type="evidence" value="ECO:0007669"/>
    <property type="project" value="InterPro"/>
</dbReference>
<sequence>MAASSSSSSPSSHYPYSSSYSGKWEYDVFLCFRGVDTRHGFTSHLRAALLDRQIKVFIDDMLDKTESIDELISVLKRSALSVVIFSENFADSSWCLDEVATISRRFGHRVLPVFYKVDPSDVSEDFGSYVVAIEQKHGATPPKRRKKNHGASKSQEDGKRWMDSLQVVANCAGYTSQKSKMDSEFVEAIVNGVLKILAEISQRVKSDNLIGMDARLVEVEQLLALDMNDFRIIELWGMGGVGKITLARACYQRKTLSYFLYGVAQYWKDVGKLSHTLVNLVWLDLSHCINLVAIPNLSGSSKLEFLILEGCKRLIELPSHVQDLDKLIKLYLNGCTNLRSLPPKLNSKFLKKVRLSNCPKVCHTPITEMDCYDGDGNHQLGSLPRFARLNLVGNPQLKCLSRNIWNMVSQYLLLQDCPLIESLPEISQSVAGLSELYIEGCRNLKSFPTGINNLKSLQYLCFLDTDIESLPSPIVELDQLLDLDLRSNKSLEFIPSNIHKLVKLSHLSLKGCSSIKYLPELPPNLLTLEVSGCTLLQALPCNIGKLRWKQLYFEDCPQLDMYLPQEVVLNFQNHATSNLHPQGVLQHSGSEIPRWFAYKSQNYACDSCMVVQLTLPNCTTKRLIKGIAFGIVCSSDIGYVGISITCYCNIGITAAAASWRSPSFGFGGASESDNVYIWYDKNLLGETEEGTRDEAEPWYERYAGLTVSFRFSLQASGEEYAEKPKLQYLIVLNISCEIFAAIPNLSSSSKLELLICRRCESLVELPETVQSIDVIRCPPDIKSLPSSIEELNQLSYLDLSYCESLESIPNTIHKLAKLAELLLIGFLSNNIMNLSFKLLRLDDCLQMDKSSLDEIMLNFPDQALSRHPQEVRFHNVSSTEHKGRELYELGATCGPCGTEVNCIWYRVFIGPTPGFHAYSLSMLHQN</sequence>
<evidence type="ECO:0000313" key="3">
    <source>
        <dbReference type="EMBL" id="CAI0540597.1"/>
    </source>
</evidence>
<dbReference type="AlphaFoldDB" id="A0AAV0Q8J2"/>
<evidence type="ECO:0000259" key="2">
    <source>
        <dbReference type="PROSITE" id="PS50104"/>
    </source>
</evidence>
<dbReference type="PANTHER" id="PTHR11017:SF573">
    <property type="entry name" value="ADP-RIBOSYL CYCLASE_CYCLIC ADP-RIBOSE HYDROLASE"/>
    <property type="match status" value="1"/>
</dbReference>
<evidence type="ECO:0000313" key="4">
    <source>
        <dbReference type="Proteomes" id="UP001154282"/>
    </source>
</evidence>
<dbReference type="SUPFAM" id="SSF52058">
    <property type="entry name" value="L domain-like"/>
    <property type="match status" value="2"/>
</dbReference>
<accession>A0AAV0Q8J2</accession>
<dbReference type="Gene3D" id="3.40.50.10140">
    <property type="entry name" value="Toll/interleukin-1 receptor homology (TIR) domain"/>
    <property type="match status" value="1"/>
</dbReference>
<protein>
    <recommendedName>
        <fullName evidence="2">TIR domain-containing protein</fullName>
    </recommendedName>
</protein>
<dbReference type="SMART" id="SM00255">
    <property type="entry name" value="TIR"/>
    <property type="match status" value="1"/>
</dbReference>